<dbReference type="Proteomes" id="UP000183982">
    <property type="component" value="Unassembled WGS sequence"/>
</dbReference>
<evidence type="ECO:0000313" key="3">
    <source>
        <dbReference type="Proteomes" id="UP000183982"/>
    </source>
</evidence>
<dbReference type="Gene3D" id="2.170.16.10">
    <property type="entry name" value="Hedgehog/Intein (Hint) domain"/>
    <property type="match status" value="1"/>
</dbReference>
<feature type="domain" description="Hedgehog/Intein (Hint)" evidence="1">
    <location>
        <begin position="159"/>
        <end position="305"/>
    </location>
</feature>
<dbReference type="Pfam" id="PF13403">
    <property type="entry name" value="Hint_2"/>
    <property type="match status" value="1"/>
</dbReference>
<reference evidence="3" key="1">
    <citation type="submission" date="2016-11" db="EMBL/GenBank/DDBJ databases">
        <authorList>
            <person name="Varghese N."/>
            <person name="Submissions S."/>
        </authorList>
    </citation>
    <scope>NUCLEOTIDE SEQUENCE [LARGE SCALE GENOMIC DNA]</scope>
    <source>
        <strain evidence="3">DSM 100564</strain>
    </source>
</reference>
<evidence type="ECO:0000313" key="2">
    <source>
        <dbReference type="EMBL" id="SHI83127.1"/>
    </source>
</evidence>
<dbReference type="EMBL" id="FQZQ01000003">
    <property type="protein sequence ID" value="SHI83127.1"/>
    <property type="molecule type" value="Genomic_DNA"/>
</dbReference>
<protein>
    <submittedName>
        <fullName evidence="2">Hint domain-containing protein</fullName>
    </submittedName>
</protein>
<evidence type="ECO:0000259" key="1">
    <source>
        <dbReference type="Pfam" id="PF13403"/>
    </source>
</evidence>
<dbReference type="InterPro" id="IPR028992">
    <property type="entry name" value="Hedgehog/Intein_dom"/>
</dbReference>
<sequence length="355" mass="38080">MANYSLWALGESEISVSGGEQLDGVTQGDGSHLVGETITLNSNSWEQIDVRDRGSDTDLDDNDSNQKLDGAQTFDGVSYSNNTVIEAEFEFTLLDPSTGLTYRVLAININNSSPSYGTIEGLAFVGTFPPTGVALQVVSTQEGPTGGTAVDFVDIAAPPCFTLGTMILTPDGERPVESLKVGDLVETQQHGPQPLRWKGVCEVSPQQLETTPSFTPVRISKDAFGQGFPNRDMLVSQQHRVLVEGWRSELLLGQGEVLAAAAHLVNGSSVSLAHDVRSVTYLHLLFDDHEIVFSDGLTTESFNPGPISVGAIPMASRMELANLFPEVDLNSVSPLPPACHMAKKWEAELLGSTIH</sequence>
<keyword evidence="3" id="KW-1185">Reference proteome</keyword>
<dbReference type="STRING" id="1470563.SAMN05444000_103172"/>
<dbReference type="OrthoDB" id="6305173at2"/>
<organism evidence="2 3">
    <name type="scientific">Shimia gijangensis</name>
    <dbReference type="NCBI Taxonomy" id="1470563"/>
    <lineage>
        <taxon>Bacteria</taxon>
        <taxon>Pseudomonadati</taxon>
        <taxon>Pseudomonadota</taxon>
        <taxon>Alphaproteobacteria</taxon>
        <taxon>Rhodobacterales</taxon>
        <taxon>Roseobacteraceae</taxon>
    </lineage>
</organism>
<proteinExistence type="predicted"/>
<accession>A0A1M6EC89</accession>
<dbReference type="SUPFAM" id="SSF51294">
    <property type="entry name" value="Hedgehog/intein (Hint) domain"/>
    <property type="match status" value="1"/>
</dbReference>
<dbReference type="RefSeq" id="WP_073249598.1">
    <property type="nucleotide sequence ID" value="NZ_FQZQ01000003.1"/>
</dbReference>
<name>A0A1M6EC89_9RHOB</name>
<dbReference type="InterPro" id="IPR036844">
    <property type="entry name" value="Hint_dom_sf"/>
</dbReference>
<dbReference type="AlphaFoldDB" id="A0A1M6EC89"/>
<gene>
    <name evidence="2" type="ORF">SAMN05444000_103172</name>
</gene>